<dbReference type="Gene3D" id="3.40.630.10">
    <property type="entry name" value="Zn peptidases"/>
    <property type="match status" value="1"/>
</dbReference>
<dbReference type="Proteomes" id="UP000182257">
    <property type="component" value="Unassembled WGS sequence"/>
</dbReference>
<comment type="similarity">
    <text evidence="1 6">Belongs to the peptidase M42 family.</text>
</comment>
<evidence type="ECO:0000256" key="6">
    <source>
        <dbReference type="PIRNR" id="PIRNR001123"/>
    </source>
</evidence>
<comment type="cofactor">
    <cofactor evidence="8">
        <name>a divalent metal cation</name>
        <dbReference type="ChEBI" id="CHEBI:60240"/>
    </cofactor>
    <text evidence="8">Binds 2 divalent metal cations per subunit.</text>
</comment>
<keyword evidence="3" id="KW-0645">Protease</keyword>
<dbReference type="PANTHER" id="PTHR32481">
    <property type="entry name" value="AMINOPEPTIDASE"/>
    <property type="match status" value="1"/>
</dbReference>
<proteinExistence type="inferred from homology"/>
<dbReference type="AlphaFoldDB" id="A0A1H4C6M0"/>
<evidence type="ECO:0000256" key="5">
    <source>
        <dbReference type="ARBA" id="ARBA00022801"/>
    </source>
</evidence>
<dbReference type="PANTHER" id="PTHR32481:SF20">
    <property type="entry name" value="AMINOPEPTIDASE YSDC"/>
    <property type="match status" value="1"/>
</dbReference>
<name>A0A1H4C6M0_XYLRU</name>
<evidence type="ECO:0000313" key="10">
    <source>
        <dbReference type="Proteomes" id="UP000182257"/>
    </source>
</evidence>
<dbReference type="InterPro" id="IPR008007">
    <property type="entry name" value="Peptidase_M42"/>
</dbReference>
<dbReference type="InterPro" id="IPR023367">
    <property type="entry name" value="Peptidase_M42_dom2"/>
</dbReference>
<keyword evidence="5" id="KW-0378">Hydrolase</keyword>
<dbReference type="SUPFAM" id="SSF53187">
    <property type="entry name" value="Zn-dependent exopeptidases"/>
    <property type="match status" value="1"/>
</dbReference>
<dbReference type="CDD" id="cd05656">
    <property type="entry name" value="M42_Frv"/>
    <property type="match status" value="1"/>
</dbReference>
<evidence type="ECO:0000256" key="3">
    <source>
        <dbReference type="ARBA" id="ARBA00022670"/>
    </source>
</evidence>
<sequence>MDQKIKEALYESLQMASPSGSEEQVTSLFTKVISPFVDDVYTDVNGNCIAHKKGSGTKIMFMAHADEIGLMISYIDDRGFLYFKEIGGIDTNLLPGQRVNIMGQQGLVTGVIGKKPIHLQDKSENSKQLEPEDLWIDIAAKDKADAQSKVQIGDVATLQGNPVQLNDTLLLSKSLDDKIGLAVLMGLAQNLQSLQTDKDIYLVASVQEELGARGAKMITEAIRPDIGIAIDVTHATDYPTMSPAKDGDISLGKGAVIPMGPNMSKGINQQLISMAKSNGIPYQIEAIARPTGTDAREIQVAGTGIRTGLISIPCRYMHTPSEVVSLADADSAIALLSAYLHT</sequence>
<feature type="binding site" evidence="8">
    <location>
        <position position="209"/>
    </location>
    <ligand>
        <name>Zn(2+)</name>
        <dbReference type="ChEBI" id="CHEBI:29105"/>
        <label>2</label>
    </ligand>
</feature>
<evidence type="ECO:0000256" key="4">
    <source>
        <dbReference type="ARBA" id="ARBA00022723"/>
    </source>
</evidence>
<dbReference type="OrthoDB" id="9772053at2"/>
<dbReference type="PIRSF" id="PIRSF001123">
    <property type="entry name" value="PepA_GA"/>
    <property type="match status" value="1"/>
</dbReference>
<feature type="binding site" evidence="8">
    <location>
        <position position="231"/>
    </location>
    <ligand>
        <name>Zn(2+)</name>
        <dbReference type="ChEBI" id="CHEBI:29105"/>
        <label>1</label>
    </ligand>
</feature>
<feature type="binding site" evidence="8">
    <location>
        <position position="318"/>
    </location>
    <ligand>
        <name>Zn(2+)</name>
        <dbReference type="ChEBI" id="CHEBI:29105"/>
        <label>2</label>
    </ligand>
</feature>
<organism evidence="9 10">
    <name type="scientific">Xylanibacter ruminicola</name>
    <name type="common">Prevotella ruminicola</name>
    <dbReference type="NCBI Taxonomy" id="839"/>
    <lineage>
        <taxon>Bacteria</taxon>
        <taxon>Pseudomonadati</taxon>
        <taxon>Bacteroidota</taxon>
        <taxon>Bacteroidia</taxon>
        <taxon>Bacteroidales</taxon>
        <taxon>Prevotellaceae</taxon>
        <taxon>Xylanibacter</taxon>
    </lineage>
</organism>
<dbReference type="GO" id="GO:0006508">
    <property type="term" value="P:proteolysis"/>
    <property type="evidence" value="ECO:0007669"/>
    <property type="project" value="UniProtKB-KW"/>
</dbReference>
<dbReference type="Pfam" id="PF05343">
    <property type="entry name" value="Peptidase_M42"/>
    <property type="match status" value="1"/>
</dbReference>
<evidence type="ECO:0000256" key="2">
    <source>
        <dbReference type="ARBA" id="ARBA00022438"/>
    </source>
</evidence>
<reference evidence="9 10" key="1">
    <citation type="submission" date="2016-10" db="EMBL/GenBank/DDBJ databases">
        <authorList>
            <person name="de Groot N.N."/>
        </authorList>
    </citation>
    <scope>NUCLEOTIDE SEQUENCE [LARGE SCALE GENOMIC DNA]</scope>
    <source>
        <strain evidence="9 10">D31d</strain>
    </source>
</reference>
<dbReference type="GO" id="GO:0046872">
    <property type="term" value="F:metal ion binding"/>
    <property type="evidence" value="ECO:0007669"/>
    <property type="project" value="UniProtKB-UniRule"/>
</dbReference>
<evidence type="ECO:0000256" key="8">
    <source>
        <dbReference type="PIRSR" id="PIRSR001123-2"/>
    </source>
</evidence>
<dbReference type="SUPFAM" id="SSF101821">
    <property type="entry name" value="Aminopeptidase/glucanase lid domain"/>
    <property type="match status" value="1"/>
</dbReference>
<evidence type="ECO:0000256" key="1">
    <source>
        <dbReference type="ARBA" id="ARBA00006272"/>
    </source>
</evidence>
<evidence type="ECO:0000313" key="9">
    <source>
        <dbReference type="EMBL" id="SEA56051.1"/>
    </source>
</evidence>
<dbReference type="RefSeq" id="WP_074761156.1">
    <property type="nucleotide sequence ID" value="NZ_FNRF01000003.1"/>
</dbReference>
<accession>A0A1H4C6M0</accession>
<evidence type="ECO:0000256" key="7">
    <source>
        <dbReference type="PIRSR" id="PIRSR001123-1"/>
    </source>
</evidence>
<protein>
    <submittedName>
        <fullName evidence="9">Endoglucanase</fullName>
    </submittedName>
</protein>
<feature type="binding site" evidence="8">
    <location>
        <position position="176"/>
    </location>
    <ligand>
        <name>Zn(2+)</name>
        <dbReference type="ChEBI" id="CHEBI:29105"/>
        <label>2</label>
    </ligand>
</feature>
<feature type="active site" description="Proton acceptor" evidence="7">
    <location>
        <position position="208"/>
    </location>
</feature>
<feature type="binding site" evidence="8">
    <location>
        <position position="176"/>
    </location>
    <ligand>
        <name>Zn(2+)</name>
        <dbReference type="ChEBI" id="CHEBI:29105"/>
        <label>1</label>
    </ligand>
</feature>
<feature type="binding site" evidence="8">
    <location>
        <position position="64"/>
    </location>
    <ligand>
        <name>Zn(2+)</name>
        <dbReference type="ChEBI" id="CHEBI:29105"/>
        <label>1</label>
    </ligand>
</feature>
<gene>
    <name evidence="9" type="ORF">SAMN05216462_1798</name>
</gene>
<dbReference type="InterPro" id="IPR051464">
    <property type="entry name" value="Peptidase_M42_aminopept"/>
</dbReference>
<keyword evidence="4 8" id="KW-0479">Metal-binding</keyword>
<keyword evidence="2" id="KW-0031">Aminopeptidase</keyword>
<dbReference type="Gene3D" id="2.40.30.40">
    <property type="entry name" value="Peptidase M42, domain 2"/>
    <property type="match status" value="1"/>
</dbReference>
<dbReference type="EMBL" id="FNRF01000003">
    <property type="protein sequence ID" value="SEA56051.1"/>
    <property type="molecule type" value="Genomic_DNA"/>
</dbReference>
<dbReference type="GO" id="GO:0004177">
    <property type="term" value="F:aminopeptidase activity"/>
    <property type="evidence" value="ECO:0007669"/>
    <property type="project" value="UniProtKB-UniRule"/>
</dbReference>